<dbReference type="GO" id="GO:0003677">
    <property type="term" value="F:DNA binding"/>
    <property type="evidence" value="ECO:0007669"/>
    <property type="project" value="InterPro"/>
</dbReference>
<feature type="binding site" evidence="3">
    <location>
        <begin position="236"/>
        <end position="243"/>
    </location>
    <ligand>
        <name>ATP</name>
        <dbReference type="ChEBI" id="CHEBI:30616"/>
    </ligand>
</feature>
<keyword evidence="8" id="KW-1185">Reference proteome</keyword>
<dbReference type="InterPro" id="IPR050206">
    <property type="entry name" value="FtsK/SpoIIIE/SftA"/>
</dbReference>
<feature type="transmembrane region" description="Helical" evidence="5">
    <location>
        <begin position="245"/>
        <end position="266"/>
    </location>
</feature>
<dbReference type="Gene3D" id="3.40.50.300">
    <property type="entry name" value="P-loop containing nucleotide triphosphate hydrolases"/>
    <property type="match status" value="1"/>
</dbReference>
<keyword evidence="1 3" id="KW-0547">Nucleotide-binding</keyword>
<evidence type="ECO:0000259" key="6">
    <source>
        <dbReference type="PROSITE" id="PS50901"/>
    </source>
</evidence>
<feature type="compositionally biased region" description="Basic residues" evidence="4">
    <location>
        <begin position="473"/>
        <end position="482"/>
    </location>
</feature>
<dbReference type="AlphaFoldDB" id="A0AA41QEN1"/>
<evidence type="ECO:0000256" key="3">
    <source>
        <dbReference type="PROSITE-ProRule" id="PRU00289"/>
    </source>
</evidence>
<evidence type="ECO:0000313" key="8">
    <source>
        <dbReference type="Proteomes" id="UP001165405"/>
    </source>
</evidence>
<dbReference type="SUPFAM" id="SSF52540">
    <property type="entry name" value="P-loop containing nucleoside triphosphate hydrolases"/>
    <property type="match status" value="1"/>
</dbReference>
<dbReference type="EMBL" id="JAKGSG010000034">
    <property type="protein sequence ID" value="MCF4121747.1"/>
    <property type="molecule type" value="Genomic_DNA"/>
</dbReference>
<dbReference type="GO" id="GO:0005524">
    <property type="term" value="F:ATP binding"/>
    <property type="evidence" value="ECO:0007669"/>
    <property type="project" value="UniProtKB-UniRule"/>
</dbReference>
<feature type="compositionally biased region" description="Low complexity" evidence="4">
    <location>
        <begin position="485"/>
        <end position="515"/>
    </location>
</feature>
<feature type="transmembrane region" description="Helical" evidence="5">
    <location>
        <begin position="65"/>
        <end position="86"/>
    </location>
</feature>
<gene>
    <name evidence="7" type="ORF">L1785_12210</name>
</gene>
<keyword evidence="5" id="KW-0472">Membrane</keyword>
<keyword evidence="2 3" id="KW-0067">ATP-binding</keyword>
<dbReference type="InterPro" id="IPR002543">
    <property type="entry name" value="FtsK_dom"/>
</dbReference>
<accession>A0AA41QEN1</accession>
<keyword evidence="5" id="KW-1133">Transmembrane helix</keyword>
<evidence type="ECO:0000256" key="5">
    <source>
        <dbReference type="SAM" id="Phobius"/>
    </source>
</evidence>
<dbReference type="Proteomes" id="UP001165405">
    <property type="component" value="Unassembled WGS sequence"/>
</dbReference>
<organism evidence="7 8">
    <name type="scientific">Antribacter soli</name>
    <dbReference type="NCBI Taxonomy" id="2910976"/>
    <lineage>
        <taxon>Bacteria</taxon>
        <taxon>Bacillati</taxon>
        <taxon>Actinomycetota</taxon>
        <taxon>Actinomycetes</taxon>
        <taxon>Micrococcales</taxon>
        <taxon>Promicromonosporaceae</taxon>
        <taxon>Antribacter</taxon>
    </lineage>
</organism>
<evidence type="ECO:0000256" key="1">
    <source>
        <dbReference type="ARBA" id="ARBA00022741"/>
    </source>
</evidence>
<sequence>MNQKVKTTAHVGWRVVRGCARFARLWLVWCWRARPWVALWLAVAGFTWFGAVIQPEPERSATFTAMWAVLGLGLGPGALVATWRMLTGWPVPWFAPRWLIAHAVRLRWPSVAAECGLARTAQGKRGPVLVAPPLARVRVRDGLLSLRVRVLVGQTLETIETAVPKIATAHGAVGHVVKPAGPTAVDVTLMTADLLADGGTALPPQTVTTEVVPMGARQDGTAWYLQIAQRHTLVVGCSGSGKGSMFWGIACGLAPAVGAGLVRLWGVDLKRGVELRVGAPLFTAAAATPAESLEVLRRVIAILDARGHAMAGTARNHVPTVDDPLDVVLIDELAILTAYTDAETKAEGARLLAEILTQGRALGVLIVACVQDPRKETIPARGLFTQTLALRLRSRDEVTMVLGEGMAALAPAHRINPAQPGTAWVVNDDGSTDKVRAAYWPDELIRATAERFAAPTRVDLSPAPVAEDEPERSRRKRSPRKPRAVEAVPDAPAEAPAEASAEVPEVPVDGGEVAA</sequence>
<dbReference type="InterPro" id="IPR027417">
    <property type="entry name" value="P-loop_NTPase"/>
</dbReference>
<name>A0AA41QEN1_9MICO</name>
<dbReference type="PROSITE" id="PS50901">
    <property type="entry name" value="FTSK"/>
    <property type="match status" value="1"/>
</dbReference>
<evidence type="ECO:0000313" key="7">
    <source>
        <dbReference type="EMBL" id="MCF4121747.1"/>
    </source>
</evidence>
<feature type="domain" description="FtsK" evidence="6">
    <location>
        <begin position="218"/>
        <end position="399"/>
    </location>
</feature>
<dbReference type="PANTHER" id="PTHR22683">
    <property type="entry name" value="SPORULATION PROTEIN RELATED"/>
    <property type="match status" value="1"/>
</dbReference>
<feature type="region of interest" description="Disordered" evidence="4">
    <location>
        <begin position="457"/>
        <end position="515"/>
    </location>
</feature>
<dbReference type="PANTHER" id="PTHR22683:SF41">
    <property type="entry name" value="DNA TRANSLOCASE FTSK"/>
    <property type="match status" value="1"/>
</dbReference>
<protein>
    <recommendedName>
        <fullName evidence="6">FtsK domain-containing protein</fullName>
    </recommendedName>
</protein>
<evidence type="ECO:0000256" key="2">
    <source>
        <dbReference type="ARBA" id="ARBA00022840"/>
    </source>
</evidence>
<comment type="caution">
    <text evidence="7">The sequence shown here is derived from an EMBL/GenBank/DDBJ whole genome shotgun (WGS) entry which is preliminary data.</text>
</comment>
<proteinExistence type="predicted"/>
<dbReference type="RefSeq" id="WP_236089544.1">
    <property type="nucleotide sequence ID" value="NZ_JAKGSG010000034.1"/>
</dbReference>
<reference evidence="7" key="1">
    <citation type="submission" date="2022-01" db="EMBL/GenBank/DDBJ databases">
        <title>Antribacter sp. nov., isolated from Guizhou of China.</title>
        <authorList>
            <person name="Chengliang C."/>
            <person name="Ya Z."/>
        </authorList>
    </citation>
    <scope>NUCLEOTIDE SEQUENCE</scope>
    <source>
        <strain evidence="7">KLBMP 9083</strain>
    </source>
</reference>
<evidence type="ECO:0000256" key="4">
    <source>
        <dbReference type="SAM" id="MobiDB-lite"/>
    </source>
</evidence>
<feature type="transmembrane region" description="Helical" evidence="5">
    <location>
        <begin position="36"/>
        <end position="53"/>
    </location>
</feature>
<keyword evidence="5" id="KW-0812">Transmembrane</keyword>